<reference evidence="1" key="1">
    <citation type="submission" date="2021-01" db="EMBL/GenBank/DDBJ databases">
        <authorList>
            <consortium name="Genoscope - CEA"/>
            <person name="William W."/>
        </authorList>
    </citation>
    <scope>NUCLEOTIDE SEQUENCE</scope>
</reference>
<accession>A0A8S1W452</accession>
<dbReference type="Proteomes" id="UP000683925">
    <property type="component" value="Unassembled WGS sequence"/>
</dbReference>
<name>A0A8S1W452_PAROT</name>
<organism evidence="1 2">
    <name type="scientific">Paramecium octaurelia</name>
    <dbReference type="NCBI Taxonomy" id="43137"/>
    <lineage>
        <taxon>Eukaryota</taxon>
        <taxon>Sar</taxon>
        <taxon>Alveolata</taxon>
        <taxon>Ciliophora</taxon>
        <taxon>Intramacronucleata</taxon>
        <taxon>Oligohymenophorea</taxon>
        <taxon>Peniculida</taxon>
        <taxon>Parameciidae</taxon>
        <taxon>Paramecium</taxon>
    </lineage>
</organism>
<proteinExistence type="predicted"/>
<dbReference type="OMA" id="IAEENYE"/>
<dbReference type="EMBL" id="CAJJDP010000081">
    <property type="protein sequence ID" value="CAD8184021.1"/>
    <property type="molecule type" value="Genomic_DNA"/>
</dbReference>
<gene>
    <name evidence="1" type="ORF">POCTA_138.1.T0820103</name>
</gene>
<dbReference type="AlphaFoldDB" id="A0A8S1W452"/>
<keyword evidence="2" id="KW-1185">Reference proteome</keyword>
<protein>
    <submittedName>
        <fullName evidence="1">Uncharacterized protein</fullName>
    </submittedName>
</protein>
<dbReference type="OrthoDB" id="310324at2759"/>
<sequence>MSKSFQMGEKAEFLVKLLDGLKIELQKINQNTQVRKAKILTYNKGYIQYVNKNEFLALQKAQSTSTLNKEEFIYNHGYLVYKAGVNIKAFNYEENQIECGWNKYQQNVYYIILKFNIKHKVIYNPVPEVQKKQKKKTKDNPLKNVTWYFEVQLKSEITKIQTRLIEIEEYNKRLEKLKACEKFANKFEQMEIEIQDSEMLLQELEKNQIEIQFLGYISNKLENNTNRKIITADIAARSLYLYMSNLNEYKLNKMSMIEQMIKALYKDKQRNFNQQVIQIARNKFESNLEAQNFEISDVLFLNALMFNFQFSIELDVKNLLDYQSFFSSLIFKSLENTESTQIIRFHNNDNDDEMKFMNYKNFQTFSKKPENLHDVNKYCVGLFGEENQYLGMFYLELYKQKPKKQYLEKAITLFEKNLKNSHPLLKEACSLSKKEESIQKSTQLLSQHMNITISHQTSSTPQQVNVQQSAQNLKTQNSFTEKKKTIKITEYNLQNDNQHAISINSNNNQKIIQTEEIQIIDIMDDVVKSPQSEPKYFQFKSSEKTNSTAISESHQSADKLSYQIAEENYNKEQYISALQAIDSIQHKTKMVLRLGFQIEKKLNDGQNQYYSEKLLKNYLIYGCCVQDFKDIEEILQLQFKQYIYDEQISFQNDQWKPILIQLKSRKLSTERIQILDSIVMEIRYYKYDDIKKYFKSVIEKLKNFSKDKMDNVQDQFQLISKIYQTSQTH</sequence>
<evidence type="ECO:0000313" key="1">
    <source>
        <dbReference type="EMBL" id="CAD8184021.1"/>
    </source>
</evidence>
<comment type="caution">
    <text evidence="1">The sequence shown here is derived from an EMBL/GenBank/DDBJ whole genome shotgun (WGS) entry which is preliminary data.</text>
</comment>
<evidence type="ECO:0000313" key="2">
    <source>
        <dbReference type="Proteomes" id="UP000683925"/>
    </source>
</evidence>